<keyword evidence="3" id="KW-1133">Transmembrane helix</keyword>
<keyword evidence="7" id="KW-1185">Reference proteome</keyword>
<evidence type="ECO:0000256" key="3">
    <source>
        <dbReference type="SAM" id="Phobius"/>
    </source>
</evidence>
<dbReference type="AlphaFoldDB" id="A0A2N8KRK3"/>
<dbReference type="InterPro" id="IPR004089">
    <property type="entry name" value="MCPsignal_dom"/>
</dbReference>
<reference evidence="6 7" key="1">
    <citation type="submission" date="2018-01" db="EMBL/GenBank/DDBJ databases">
        <title>Draft genome sequence of Paucibacter aquatile CR182 isolated from freshwater of the Nakdong River.</title>
        <authorList>
            <person name="Choi A."/>
            <person name="Chung E.J."/>
        </authorList>
    </citation>
    <scope>NUCLEOTIDE SEQUENCE [LARGE SCALE GENOMIC DNA]</scope>
    <source>
        <strain evidence="6 7">CR182</strain>
    </source>
</reference>
<proteinExistence type="inferred from homology"/>
<evidence type="ECO:0000313" key="6">
    <source>
        <dbReference type="EMBL" id="PND36073.1"/>
    </source>
</evidence>
<dbReference type="CDD" id="cd11386">
    <property type="entry name" value="MCP_signal"/>
    <property type="match status" value="1"/>
</dbReference>
<dbReference type="GO" id="GO:0005886">
    <property type="term" value="C:plasma membrane"/>
    <property type="evidence" value="ECO:0007669"/>
    <property type="project" value="TreeGrafter"/>
</dbReference>
<dbReference type="Gene3D" id="1.10.287.950">
    <property type="entry name" value="Methyl-accepting chemotaxis protein"/>
    <property type="match status" value="1"/>
</dbReference>
<dbReference type="Proteomes" id="UP000235916">
    <property type="component" value="Unassembled WGS sequence"/>
</dbReference>
<feature type="transmembrane region" description="Helical" evidence="3">
    <location>
        <begin position="42"/>
        <end position="63"/>
    </location>
</feature>
<dbReference type="Pfam" id="PF00015">
    <property type="entry name" value="MCPsignal"/>
    <property type="match status" value="1"/>
</dbReference>
<dbReference type="PANTHER" id="PTHR43531">
    <property type="entry name" value="PROTEIN ICFG"/>
    <property type="match status" value="1"/>
</dbReference>
<dbReference type="InterPro" id="IPR003660">
    <property type="entry name" value="HAMP_dom"/>
</dbReference>
<dbReference type="PROSITE" id="PS50111">
    <property type="entry name" value="CHEMOTAXIS_TRANSDUC_2"/>
    <property type="match status" value="1"/>
</dbReference>
<feature type="domain" description="Methyl-accepting transducer" evidence="4">
    <location>
        <begin position="419"/>
        <end position="648"/>
    </location>
</feature>
<keyword evidence="3" id="KW-0812">Transmembrane</keyword>
<dbReference type="InterPro" id="IPR051310">
    <property type="entry name" value="MCP_chemotaxis"/>
</dbReference>
<feature type="domain" description="HAMP" evidence="5">
    <location>
        <begin position="368"/>
        <end position="414"/>
    </location>
</feature>
<evidence type="ECO:0000313" key="7">
    <source>
        <dbReference type="Proteomes" id="UP000235916"/>
    </source>
</evidence>
<keyword evidence="2" id="KW-0807">Transducer</keyword>
<dbReference type="SMART" id="SM00283">
    <property type="entry name" value="MA"/>
    <property type="match status" value="1"/>
</dbReference>
<comment type="caution">
    <text evidence="6">The sequence shown here is derived from an EMBL/GenBank/DDBJ whole genome shotgun (WGS) entry which is preliminary data.</text>
</comment>
<dbReference type="SUPFAM" id="SSF58104">
    <property type="entry name" value="Methyl-accepting chemotaxis protein (MCP) signaling domain"/>
    <property type="match status" value="1"/>
</dbReference>
<comment type="similarity">
    <text evidence="1">Belongs to the methyl-accepting chemotaxis (MCP) protein family.</text>
</comment>
<dbReference type="InterPro" id="IPR004090">
    <property type="entry name" value="Chemotax_Me-accpt_rcpt"/>
</dbReference>
<organism evidence="6 7">
    <name type="scientific">Kinneretia aquatilis</name>
    <dbReference type="NCBI Taxonomy" id="2070761"/>
    <lineage>
        <taxon>Bacteria</taxon>
        <taxon>Pseudomonadati</taxon>
        <taxon>Pseudomonadota</taxon>
        <taxon>Betaproteobacteria</taxon>
        <taxon>Burkholderiales</taxon>
        <taxon>Sphaerotilaceae</taxon>
        <taxon>Roseateles</taxon>
    </lineage>
</organism>
<name>A0A2N8KRK3_9BURK</name>
<dbReference type="Pfam" id="PF00672">
    <property type="entry name" value="HAMP"/>
    <property type="match status" value="1"/>
</dbReference>
<evidence type="ECO:0000256" key="2">
    <source>
        <dbReference type="PROSITE-ProRule" id="PRU00284"/>
    </source>
</evidence>
<dbReference type="PANTHER" id="PTHR43531:SF5">
    <property type="entry name" value="METHYL-ACCEPTING CHEMOTAXIS PROTEIN III"/>
    <property type="match status" value="1"/>
</dbReference>
<gene>
    <name evidence="6" type="ORF">C1O66_20285</name>
</gene>
<dbReference type="PROSITE" id="PS50885">
    <property type="entry name" value="HAMP"/>
    <property type="match status" value="1"/>
</dbReference>
<protein>
    <recommendedName>
        <fullName evidence="8">Methyl-accepting chemotaxis protein</fullName>
    </recommendedName>
</protein>
<dbReference type="PRINTS" id="PR00260">
    <property type="entry name" value="CHEMTRNSDUCR"/>
</dbReference>
<evidence type="ECO:0000259" key="4">
    <source>
        <dbReference type="PROSITE" id="PS50111"/>
    </source>
</evidence>
<evidence type="ECO:0008006" key="8">
    <source>
        <dbReference type="Google" id="ProtNLM"/>
    </source>
</evidence>
<dbReference type="GO" id="GO:0004888">
    <property type="term" value="F:transmembrane signaling receptor activity"/>
    <property type="evidence" value="ECO:0007669"/>
    <property type="project" value="InterPro"/>
</dbReference>
<sequence length="671" mass="71844">MHIMIDRSIEPEALRRPTLDFFRHHGVWALGVRLFRRLSFRLKAACISLAFGLPILLLSLSFWQAQQEALETVRKERAGVRLMAQAQPLLLSLLEVRNATRALLGGHPPAEADLASGRRRVDEALARLAQGSREDLAALGLAPRLQALQTAWAQTAQAPQGVDEQGRTVFGPVAAAVVELLQGIGDNSRLVLDAELDGFYLVDALVLNLPRLADDLGQLWGWSTFGLAKGFYTPEQLRRYAVWDAGVQNGLQAVRSDLQRAARARPSLKQAVPVEALDAVAAYRSEVGDPTRLLGTRTAEQAYRQGHAALQQALGLAEQGLRALDGLLAERETHLLTLRLWLGVATLFCLALAAYLFHCFFLVMDGGLKELRRHMLAMTAGDLRTRPEPWGCDEAARLMHTLHDMQASLCHIVAGVRDGSGAILQASADMAQGAVELARRTEQSAASLQTSASAMEQIAVTVRQTAEHAGDAAGMATGNADLAQQGSAQVQRLRHSIAGIEQASGRMADITGLIDSLAFQTNILALNAAVEAARAGEEGRGFAVVAAEVRALAQRSALASKEIRSLISANLERVQAGGEQVGEVEATMARIARSAAAMNQLLAEIASGAAQQREGVAQVGASVQELDGLTQRNVALVERSVASAQALQQESGELVAGVERFKLPEGELLAA</sequence>
<keyword evidence="3" id="KW-0472">Membrane</keyword>
<dbReference type="GO" id="GO:0007165">
    <property type="term" value="P:signal transduction"/>
    <property type="evidence" value="ECO:0007669"/>
    <property type="project" value="UniProtKB-KW"/>
</dbReference>
<feature type="transmembrane region" description="Helical" evidence="3">
    <location>
        <begin position="340"/>
        <end position="363"/>
    </location>
</feature>
<dbReference type="GO" id="GO:0006935">
    <property type="term" value="P:chemotaxis"/>
    <property type="evidence" value="ECO:0007669"/>
    <property type="project" value="InterPro"/>
</dbReference>
<accession>A0A2N8KRK3</accession>
<evidence type="ECO:0000256" key="1">
    <source>
        <dbReference type="ARBA" id="ARBA00029447"/>
    </source>
</evidence>
<evidence type="ECO:0000259" key="5">
    <source>
        <dbReference type="PROSITE" id="PS50885"/>
    </source>
</evidence>
<dbReference type="EMBL" id="POSP01000004">
    <property type="protein sequence ID" value="PND36073.1"/>
    <property type="molecule type" value="Genomic_DNA"/>
</dbReference>